<accession>A0ABY4R9D9</accession>
<dbReference type="EMBL" id="CP082904">
    <property type="protein sequence ID" value="UQY44057.1"/>
    <property type="molecule type" value="Genomic_DNA"/>
</dbReference>
<evidence type="ECO:0000256" key="6">
    <source>
        <dbReference type="ARBA" id="ARBA00023204"/>
    </source>
</evidence>
<gene>
    <name evidence="8 13" type="primary">ligB</name>
    <name evidence="13" type="ORF">K6958_19890</name>
</gene>
<dbReference type="SUPFAM" id="SSF56091">
    <property type="entry name" value="DNA ligase/mRNA capping enzyme, catalytic domain"/>
    <property type="match status" value="1"/>
</dbReference>
<evidence type="ECO:0000259" key="11">
    <source>
        <dbReference type="SMART" id="SM00278"/>
    </source>
</evidence>
<dbReference type="InterPro" id="IPR010994">
    <property type="entry name" value="RuvA_2-like"/>
</dbReference>
<evidence type="ECO:0000259" key="12">
    <source>
        <dbReference type="SMART" id="SM00532"/>
    </source>
</evidence>
<dbReference type="Proteomes" id="UP001056635">
    <property type="component" value="Chromosome"/>
</dbReference>
<comment type="catalytic activity">
    <reaction evidence="7 8">
        <text>NAD(+) + (deoxyribonucleotide)n-3'-hydroxyl + 5'-phospho-(deoxyribonucleotide)m = (deoxyribonucleotide)n+m + AMP + beta-nicotinamide D-nucleotide.</text>
        <dbReference type="EC" id="6.5.1.2"/>
    </reaction>
</comment>
<feature type="region of interest" description="Disordered" evidence="9">
    <location>
        <begin position="562"/>
        <end position="593"/>
    </location>
</feature>
<keyword evidence="10" id="KW-0732">Signal</keyword>
<dbReference type="RefSeq" id="WP_249892691.1">
    <property type="nucleotide sequence ID" value="NZ_CP082904.1"/>
</dbReference>
<dbReference type="EC" id="6.5.1.2" evidence="8"/>
<evidence type="ECO:0000256" key="5">
    <source>
        <dbReference type="ARBA" id="ARBA00023027"/>
    </source>
</evidence>
<feature type="domain" description="NAD-dependent DNA ligase N-terminal" evidence="12">
    <location>
        <begin position="28"/>
        <end position="426"/>
    </location>
</feature>
<name>A0ABY4R9D9_9GAMM</name>
<dbReference type="NCBIfam" id="NF005987">
    <property type="entry name" value="PRK08097.1"/>
    <property type="match status" value="1"/>
</dbReference>
<dbReference type="SMART" id="SM00278">
    <property type="entry name" value="HhH1"/>
    <property type="match status" value="3"/>
</dbReference>
<dbReference type="PANTHER" id="PTHR47810">
    <property type="entry name" value="DNA LIGASE"/>
    <property type="match status" value="1"/>
</dbReference>
<evidence type="ECO:0000256" key="7">
    <source>
        <dbReference type="ARBA" id="ARBA00034005"/>
    </source>
</evidence>
<evidence type="ECO:0000256" key="2">
    <source>
        <dbReference type="ARBA" id="ARBA00022705"/>
    </source>
</evidence>
<comment type="similarity">
    <text evidence="8">Belongs to the NAD-dependent DNA ligase family. LigB subfamily.</text>
</comment>
<evidence type="ECO:0000256" key="1">
    <source>
        <dbReference type="ARBA" id="ARBA00022598"/>
    </source>
</evidence>
<dbReference type="InterPro" id="IPR004150">
    <property type="entry name" value="NAD_DNA_ligase_OB"/>
</dbReference>
<dbReference type="GO" id="GO:0003911">
    <property type="term" value="F:DNA ligase (NAD+) activity"/>
    <property type="evidence" value="ECO:0007669"/>
    <property type="project" value="UniProtKB-EC"/>
</dbReference>
<keyword evidence="5 8" id="KW-0520">NAD</keyword>
<dbReference type="Pfam" id="PF03120">
    <property type="entry name" value="OB_DNA_ligase"/>
    <property type="match status" value="1"/>
</dbReference>
<evidence type="ECO:0000256" key="4">
    <source>
        <dbReference type="ARBA" id="ARBA00022842"/>
    </source>
</evidence>
<dbReference type="InterPro" id="IPR050326">
    <property type="entry name" value="NAD_dep_DNA_ligaseB"/>
</dbReference>
<proteinExistence type="inferred from homology"/>
<evidence type="ECO:0000256" key="8">
    <source>
        <dbReference type="HAMAP-Rule" id="MF_01587"/>
    </source>
</evidence>
<feature type="active site" description="N6-AMP-lysine intermediate" evidence="8">
    <location>
        <position position="124"/>
    </location>
</feature>
<dbReference type="HAMAP" id="MF_01587">
    <property type="entry name" value="DNA_ligase_B"/>
    <property type="match status" value="1"/>
</dbReference>
<sequence>MPGKRMLWLLCLFAGAAQALCPRWTPARATEEITHLQRQLRNWDRAYYRDGQTLIDDALYDSLQQRLRQWQHCFQPTATADSSAWGDNGTVDHPVAHTGVRKLPDKLAVAYWMQGKGPLFVQPKVDGVAVTLVYQQGKLTALISRGDGLKGQNWLDKAAYIPTLPQNIPDKRHMLVLQGELFLAMNAHRQAIDGGKNARAQVAGALMRQQPSPLLSQLGLFIWAWPDGPQTMAQRQTALKQLGFGVAYAWTQPVSDEEEVARWREHWFHAPLPFVTDGVVIHQERRSAGKQWMPGSSEEVAAWKYAPPVISSEVQSVDFPIGRTGKIAVVLNVAPVQLDDKTVRRVSLGSLARWRALDIVPGDQVAISLAGQGIPHFEDVVWRVVQRNRPEPPVAQNYHSLSCFYNSAGCRKQLLSRLSWLSQREALDLPGMQRSTWQRLLQHPNFLHLFSWLDMQSEQLSAVPGISPSKARQIMHYFNRVQHQPFRRWVKALGVPLPAAALNALSDNSWSQLLDRSLQSWQQLPGVGATLAQRIDVWLKDQQVREMIGFIQQWQAARKEEASAPLPYAETTESQVLPPPLESRAINAPDADS</sequence>
<keyword evidence="14" id="KW-1185">Reference proteome</keyword>
<evidence type="ECO:0000313" key="14">
    <source>
        <dbReference type="Proteomes" id="UP001056635"/>
    </source>
</evidence>
<evidence type="ECO:0000313" key="13">
    <source>
        <dbReference type="EMBL" id="UQY44057.1"/>
    </source>
</evidence>
<evidence type="ECO:0000256" key="10">
    <source>
        <dbReference type="SAM" id="SignalP"/>
    </source>
</evidence>
<dbReference type="SUPFAM" id="SSF47781">
    <property type="entry name" value="RuvA domain 2-like"/>
    <property type="match status" value="1"/>
</dbReference>
<dbReference type="Gene3D" id="1.10.287.610">
    <property type="entry name" value="Helix hairpin bin"/>
    <property type="match status" value="1"/>
</dbReference>
<dbReference type="InterPro" id="IPR020923">
    <property type="entry name" value="DNA_ligase_B"/>
</dbReference>
<dbReference type="InterPro" id="IPR003583">
    <property type="entry name" value="Hlx-hairpin-Hlx_DNA-bd_motif"/>
</dbReference>
<feature type="chain" id="PRO_5045621810" description="DNA ligase B" evidence="10">
    <location>
        <begin position="20"/>
        <end position="593"/>
    </location>
</feature>
<feature type="domain" description="Helix-hairpin-helix DNA-binding motif class 1" evidence="11">
    <location>
        <begin position="458"/>
        <end position="477"/>
    </location>
</feature>
<dbReference type="Gene3D" id="2.40.50.140">
    <property type="entry name" value="Nucleic acid-binding proteins"/>
    <property type="match status" value="1"/>
</dbReference>
<dbReference type="InterPro" id="IPR013839">
    <property type="entry name" value="DNAligase_adenylation"/>
</dbReference>
<evidence type="ECO:0000256" key="9">
    <source>
        <dbReference type="SAM" id="MobiDB-lite"/>
    </source>
</evidence>
<feature type="domain" description="Helix-hairpin-helix DNA-binding motif class 1" evidence="11">
    <location>
        <begin position="519"/>
        <end position="538"/>
    </location>
</feature>
<feature type="domain" description="Helix-hairpin-helix DNA-binding motif class 1" evidence="11">
    <location>
        <begin position="424"/>
        <end position="443"/>
    </location>
</feature>
<comment type="function">
    <text evidence="8">Catalyzes the formation of phosphodiester linkages between 5'-phosphoryl and 3'-hydroxyl groups in double-stranded DNA using NAD as a coenzyme and as the energy source for the reaction.</text>
</comment>
<keyword evidence="6 8" id="KW-0234">DNA repair</keyword>
<keyword evidence="3 8" id="KW-0227">DNA damage</keyword>
<dbReference type="SUPFAM" id="SSF50249">
    <property type="entry name" value="Nucleic acid-binding proteins"/>
    <property type="match status" value="1"/>
</dbReference>
<keyword evidence="2 8" id="KW-0235">DNA replication</keyword>
<dbReference type="PANTHER" id="PTHR47810:SF1">
    <property type="entry name" value="DNA LIGASE B"/>
    <property type="match status" value="1"/>
</dbReference>
<evidence type="ECO:0000256" key="3">
    <source>
        <dbReference type="ARBA" id="ARBA00022763"/>
    </source>
</evidence>
<protein>
    <recommendedName>
        <fullName evidence="8">DNA ligase B</fullName>
        <ecNumber evidence="8">6.5.1.2</ecNumber>
    </recommendedName>
    <alternativeName>
        <fullName evidence="8">Polydeoxyribonucleotide synthase [NAD(+)] B</fullName>
    </alternativeName>
</protein>
<keyword evidence="1 8" id="KW-0436">Ligase</keyword>
<dbReference type="InterPro" id="IPR012340">
    <property type="entry name" value="NA-bd_OB-fold"/>
</dbReference>
<dbReference type="InterPro" id="IPR013840">
    <property type="entry name" value="DNAligase_N"/>
</dbReference>
<dbReference type="Gene3D" id="3.30.470.30">
    <property type="entry name" value="DNA ligase/mRNA capping enzyme"/>
    <property type="match status" value="1"/>
</dbReference>
<keyword evidence="4" id="KW-0460">Magnesium</keyword>
<organism evidence="13 14">
    <name type="scientific">Mixta hanseatica</name>
    <dbReference type="NCBI Taxonomy" id="2872648"/>
    <lineage>
        <taxon>Bacteria</taxon>
        <taxon>Pseudomonadati</taxon>
        <taxon>Pseudomonadota</taxon>
        <taxon>Gammaproteobacteria</taxon>
        <taxon>Enterobacterales</taxon>
        <taxon>Erwiniaceae</taxon>
        <taxon>Mixta</taxon>
    </lineage>
</organism>
<feature type="signal peptide" evidence="10">
    <location>
        <begin position="1"/>
        <end position="19"/>
    </location>
</feature>
<dbReference type="SMART" id="SM00532">
    <property type="entry name" value="LIGANc"/>
    <property type="match status" value="1"/>
</dbReference>
<reference evidence="13" key="1">
    <citation type="submission" date="2021-09" db="EMBL/GenBank/DDBJ databases">
        <title>First case of bloodstream infection caused by Mixta hanseatica sp. nov., a member of the Erwiniaceae family.</title>
        <authorList>
            <person name="Both A."/>
            <person name="Huang J."/>
            <person name="Wenzel P."/>
            <person name="Aepfelbacher M."/>
            <person name="Rohde H."/>
            <person name="Christner M."/>
            <person name="Hentschke M."/>
        </authorList>
    </citation>
    <scope>NUCLEOTIDE SEQUENCE</scope>
    <source>
        <strain evidence="13">X22927</strain>
    </source>
</reference>
<dbReference type="Pfam" id="PF01653">
    <property type="entry name" value="DNA_ligase_aden"/>
    <property type="match status" value="1"/>
</dbReference>